<evidence type="ECO:0000313" key="1">
    <source>
        <dbReference type="EMBL" id="GAX78026.1"/>
    </source>
</evidence>
<protein>
    <submittedName>
        <fullName evidence="1">Uncharacterized protein</fullName>
    </submittedName>
</protein>
<dbReference type="OrthoDB" id="9982582at2759"/>
<organism evidence="1 2">
    <name type="scientific">Chlamydomonas eustigma</name>
    <dbReference type="NCBI Taxonomy" id="1157962"/>
    <lineage>
        <taxon>Eukaryota</taxon>
        <taxon>Viridiplantae</taxon>
        <taxon>Chlorophyta</taxon>
        <taxon>core chlorophytes</taxon>
        <taxon>Chlorophyceae</taxon>
        <taxon>CS clade</taxon>
        <taxon>Chlamydomonadales</taxon>
        <taxon>Chlamydomonadaceae</taxon>
        <taxon>Chlamydomonas</taxon>
    </lineage>
</organism>
<dbReference type="EMBL" id="BEGY01000029">
    <property type="protein sequence ID" value="GAX78026.1"/>
    <property type="molecule type" value="Genomic_DNA"/>
</dbReference>
<comment type="caution">
    <text evidence="1">The sequence shown here is derived from an EMBL/GenBank/DDBJ whole genome shotgun (WGS) entry which is preliminary data.</text>
</comment>
<sequence>MVKAGLNHLFFSRISLIAGGLALLLLGSSFLFLDDTTSTGYSYAWIGFHAQTKPMPSQTFSPHNQAIDLITSVLKGDPELVKPRKLPRPMTEEITTVQKKVPSKLVASELQVLIAMIGRDVGGQLPRILKNVERLGDRFARAHVLLVENDSTDNTREFFNAWAAEYSSKRASTSASTANLTSFYAATGKKNLQTLAVARNKYLDALSLPQYAEVDYIIAVDTDMCCSWEVTRMIKVINSALPTSGITWHALLSNGVCGWVVHENGQLRGVDPSVPGALPLYCDYFAFQGIKGESYSMANRLYFMPDRCELGPAESSRDQLQCTLIGGQPGYEVNAGFGGMAMYRADLFRTTADGVEGCRHNTHLGGCEHNSLNECIRNNKKGRLFVMTGLVVNWDGCSEEQGSGWCTRGNLED</sequence>
<reference evidence="1 2" key="1">
    <citation type="submission" date="2017-08" db="EMBL/GenBank/DDBJ databases">
        <title>Acidophilic green algal genome provides insights into adaptation to an acidic environment.</title>
        <authorList>
            <person name="Hirooka S."/>
            <person name="Hirose Y."/>
            <person name="Kanesaki Y."/>
            <person name="Higuchi S."/>
            <person name="Fujiwara T."/>
            <person name="Onuma R."/>
            <person name="Era A."/>
            <person name="Ohbayashi R."/>
            <person name="Uzuka A."/>
            <person name="Nozaki H."/>
            <person name="Yoshikawa H."/>
            <person name="Miyagishima S.Y."/>
        </authorList>
    </citation>
    <scope>NUCLEOTIDE SEQUENCE [LARGE SCALE GENOMIC DNA]</scope>
    <source>
        <strain evidence="1 2">NIES-2499</strain>
    </source>
</reference>
<name>A0A250X4P5_9CHLO</name>
<dbReference type="AlphaFoldDB" id="A0A250X4P5"/>
<proteinExistence type="predicted"/>
<gene>
    <name evidence="1" type="ORF">CEUSTIGMA_g5468.t1</name>
</gene>
<evidence type="ECO:0000313" key="2">
    <source>
        <dbReference type="Proteomes" id="UP000232323"/>
    </source>
</evidence>
<keyword evidence="2" id="KW-1185">Reference proteome</keyword>
<accession>A0A250X4P5</accession>
<dbReference type="Proteomes" id="UP000232323">
    <property type="component" value="Unassembled WGS sequence"/>
</dbReference>